<feature type="modified residue" description="4-aspartylphosphate" evidence="1">
    <location>
        <position position="53"/>
    </location>
</feature>
<reference evidence="3" key="1">
    <citation type="submission" date="2022-06" db="EMBL/GenBank/DDBJ databases">
        <title>Aquibacillus sp. a new bacterium isolated from soil saline samples.</title>
        <authorList>
            <person name="Galisteo C."/>
            <person name="De La Haba R."/>
            <person name="Sanchez-Porro C."/>
            <person name="Ventosa A."/>
        </authorList>
    </citation>
    <scope>NUCLEOTIDE SEQUENCE</scope>
    <source>
        <strain evidence="3">3ASR75-11</strain>
    </source>
</reference>
<gene>
    <name evidence="3" type="ORF">NC797_07700</name>
</gene>
<dbReference type="InterPro" id="IPR011006">
    <property type="entry name" value="CheY-like_superfamily"/>
</dbReference>
<sequence>MGCILVIDEQDSFREGVRNLLEIRLPSYSVIASDFELESYSDLETMPDLVIVDPFLKGELSLPVIDFFIDKGVKIVLLSMEADKENILILLKRDIQGFLMKDMSTTDLVNYTYNMLSGERYIHPFVANILLDEYQEKNEPNRSLETA</sequence>
<dbReference type="SUPFAM" id="SSF52172">
    <property type="entry name" value="CheY-like"/>
    <property type="match status" value="1"/>
</dbReference>
<evidence type="ECO:0000313" key="4">
    <source>
        <dbReference type="Proteomes" id="UP001145050"/>
    </source>
</evidence>
<keyword evidence="4" id="KW-1185">Reference proteome</keyword>
<dbReference type="PROSITE" id="PS50110">
    <property type="entry name" value="RESPONSE_REGULATORY"/>
    <property type="match status" value="1"/>
</dbReference>
<feature type="domain" description="Response regulatory" evidence="2">
    <location>
        <begin position="3"/>
        <end position="116"/>
    </location>
</feature>
<dbReference type="Proteomes" id="UP001145050">
    <property type="component" value="Unassembled WGS sequence"/>
</dbReference>
<accession>A0A9X4ANC2</accession>
<dbReference type="Gene3D" id="3.40.50.2300">
    <property type="match status" value="1"/>
</dbReference>
<dbReference type="InterPro" id="IPR051015">
    <property type="entry name" value="EvgA-like"/>
</dbReference>
<dbReference type="RefSeq" id="WP_272436194.1">
    <property type="nucleotide sequence ID" value="NZ_JAMQKB010000005.1"/>
</dbReference>
<dbReference type="GO" id="GO:0000160">
    <property type="term" value="P:phosphorelay signal transduction system"/>
    <property type="evidence" value="ECO:0007669"/>
    <property type="project" value="InterPro"/>
</dbReference>
<protein>
    <recommendedName>
        <fullName evidence="2">Response regulatory domain-containing protein</fullName>
    </recommendedName>
</protein>
<evidence type="ECO:0000313" key="3">
    <source>
        <dbReference type="EMBL" id="MDC3424390.1"/>
    </source>
</evidence>
<dbReference type="InterPro" id="IPR001789">
    <property type="entry name" value="Sig_transdc_resp-reg_receiver"/>
</dbReference>
<proteinExistence type="predicted"/>
<comment type="caution">
    <text evidence="3">The sequence shown here is derived from an EMBL/GenBank/DDBJ whole genome shotgun (WGS) entry which is preliminary data.</text>
</comment>
<keyword evidence="1" id="KW-0597">Phosphoprotein</keyword>
<dbReference type="PANTHER" id="PTHR45566">
    <property type="entry name" value="HTH-TYPE TRANSCRIPTIONAL REGULATOR YHJB-RELATED"/>
    <property type="match status" value="1"/>
</dbReference>
<dbReference type="Pfam" id="PF00072">
    <property type="entry name" value="Response_reg"/>
    <property type="match status" value="1"/>
</dbReference>
<evidence type="ECO:0000256" key="1">
    <source>
        <dbReference type="PROSITE-ProRule" id="PRU00169"/>
    </source>
</evidence>
<dbReference type="PANTHER" id="PTHR45566:SF1">
    <property type="entry name" value="HTH-TYPE TRANSCRIPTIONAL REGULATOR YHJB-RELATED"/>
    <property type="match status" value="1"/>
</dbReference>
<evidence type="ECO:0000259" key="2">
    <source>
        <dbReference type="PROSITE" id="PS50110"/>
    </source>
</evidence>
<dbReference type="AlphaFoldDB" id="A0A9X4ANC2"/>
<organism evidence="3 4">
    <name type="scientific">Terrihalobacillus insolitus</name>
    <dbReference type="NCBI Taxonomy" id="2950438"/>
    <lineage>
        <taxon>Bacteria</taxon>
        <taxon>Bacillati</taxon>
        <taxon>Bacillota</taxon>
        <taxon>Bacilli</taxon>
        <taxon>Bacillales</taxon>
        <taxon>Bacillaceae</taxon>
        <taxon>Terrihalobacillus</taxon>
    </lineage>
</organism>
<dbReference type="EMBL" id="JAMQKB010000005">
    <property type="protein sequence ID" value="MDC3424390.1"/>
    <property type="molecule type" value="Genomic_DNA"/>
</dbReference>
<name>A0A9X4ANC2_9BACI</name>